<gene>
    <name evidence="1" type="ORF">CYMTET_52687</name>
</gene>
<dbReference type="AlphaFoldDB" id="A0AAE0EQU1"/>
<reference evidence="1 2" key="1">
    <citation type="journal article" date="2015" name="Genome Biol. Evol.">
        <title>Comparative Genomics of a Bacterivorous Green Alga Reveals Evolutionary Causalities and Consequences of Phago-Mixotrophic Mode of Nutrition.</title>
        <authorList>
            <person name="Burns J.A."/>
            <person name="Paasch A."/>
            <person name="Narechania A."/>
            <person name="Kim E."/>
        </authorList>
    </citation>
    <scope>NUCLEOTIDE SEQUENCE [LARGE SCALE GENOMIC DNA]</scope>
    <source>
        <strain evidence="1 2">PLY_AMNH</strain>
    </source>
</reference>
<evidence type="ECO:0000313" key="1">
    <source>
        <dbReference type="EMBL" id="KAK3237216.1"/>
    </source>
</evidence>
<name>A0AAE0EQU1_9CHLO</name>
<dbReference type="Proteomes" id="UP001190700">
    <property type="component" value="Unassembled WGS sequence"/>
</dbReference>
<accession>A0AAE0EQU1</accession>
<keyword evidence="2" id="KW-1185">Reference proteome</keyword>
<evidence type="ECO:0000313" key="2">
    <source>
        <dbReference type="Proteomes" id="UP001190700"/>
    </source>
</evidence>
<organism evidence="1 2">
    <name type="scientific">Cymbomonas tetramitiformis</name>
    <dbReference type="NCBI Taxonomy" id="36881"/>
    <lineage>
        <taxon>Eukaryota</taxon>
        <taxon>Viridiplantae</taxon>
        <taxon>Chlorophyta</taxon>
        <taxon>Pyramimonadophyceae</taxon>
        <taxon>Pyramimonadales</taxon>
        <taxon>Pyramimonadaceae</taxon>
        <taxon>Cymbomonas</taxon>
    </lineage>
</organism>
<dbReference type="EMBL" id="LGRX02034674">
    <property type="protein sequence ID" value="KAK3237216.1"/>
    <property type="molecule type" value="Genomic_DNA"/>
</dbReference>
<protein>
    <submittedName>
        <fullName evidence="1">Uncharacterized protein</fullName>
    </submittedName>
</protein>
<proteinExistence type="predicted"/>
<sequence>MTWAKLHMDSSPMIWAELHMDSSPMTWAKLHMDSSYDMSKAAHGFLPYDMGKAAHGFLPNDMGKAAHGFLPYDMGKAAHGFLPYDMSKAAHGFLPYDMGKAAHKFLPYDMRVLKQGSEGFLIGRVSNALEVERSRAGGWLDSWVHMWKREMTMFPAIIRGLLPHLGSPEGTDAESLDVPEEAPRRVSQKELTICQYGPDWLRLFDAANSSVRARLLSLSRDASTWHLAYGGGLLPIAHRLCGLFVLAARVKISLVRELSESLHRLAPFAVEAFGGLGEQAKKFLEECASKGEAFGLHSWALADFPQ</sequence>
<comment type="caution">
    <text evidence="1">The sequence shown here is derived from an EMBL/GenBank/DDBJ whole genome shotgun (WGS) entry which is preliminary data.</text>
</comment>